<evidence type="ECO:0008006" key="3">
    <source>
        <dbReference type="Google" id="ProtNLM"/>
    </source>
</evidence>
<gene>
    <name evidence="1" type="ORF">CBP36_19630</name>
</gene>
<evidence type="ECO:0000313" key="2">
    <source>
        <dbReference type="Proteomes" id="UP000194440"/>
    </source>
</evidence>
<dbReference type="AlphaFoldDB" id="A0A240UI82"/>
<proteinExistence type="predicted"/>
<keyword evidence="1" id="KW-0614">Plasmid</keyword>
<reference evidence="1" key="1">
    <citation type="submission" date="2017-05" db="EMBL/GenBank/DDBJ databases">
        <title>Polyphasic characterization of four soil-derived phenanthrene-degrading Acidovorax strains and proposal of Acidovorax phenanthrenivorans sp. nov.</title>
        <authorList>
            <person name="Singleton D."/>
            <person name="Lee J."/>
            <person name="Dickey A.N."/>
            <person name="Stroud A."/>
            <person name="Scholl E.H."/>
            <person name="Wright F.A."/>
            <person name="Aitken M.D."/>
        </authorList>
    </citation>
    <scope>NUCLEOTIDE SEQUENCE</scope>
    <source>
        <strain evidence="1">P4</strain>
        <plasmid evidence="1">pACP4.1</plasmid>
    </source>
</reference>
<sequence>MLVVNLYAGPSSGKSTLAGDIFTKLKRAGIQAEIPPEIAKLRSQRADFGFLADQLAVFGETQHQLNMAKRSGAEVAVVDSPLLLSLVYAPRPYLATFPALVREVFESLGPSLDYFLKRDPKIAFSQVGRIHDESQSHQKDREILEMMQEQRLKIQMIDSSEQSATIVVNDTLRALGRAPAAQAVELPRRQMRPS</sequence>
<dbReference type="KEGG" id="acis:CBP35_19585"/>
<keyword evidence="2" id="KW-1185">Reference proteome</keyword>
<dbReference type="Gene3D" id="3.40.50.300">
    <property type="entry name" value="P-loop containing nucleotide triphosphate hydrolases"/>
    <property type="match status" value="1"/>
</dbReference>
<dbReference type="InterPro" id="IPR027417">
    <property type="entry name" value="P-loop_NTPase"/>
</dbReference>
<dbReference type="Proteomes" id="UP000194440">
    <property type="component" value="Plasmid pACP4.1"/>
</dbReference>
<name>A0A240UI82_9BURK</name>
<dbReference type="KEGG" id="acip:CBP36_19630"/>
<organism evidence="1 2">
    <name type="scientific">Acidovorax carolinensis</name>
    <dbReference type="NCBI Taxonomy" id="553814"/>
    <lineage>
        <taxon>Bacteria</taxon>
        <taxon>Pseudomonadati</taxon>
        <taxon>Pseudomonadota</taxon>
        <taxon>Betaproteobacteria</taxon>
        <taxon>Burkholderiales</taxon>
        <taxon>Comamonadaceae</taxon>
        <taxon>Acidovorax</taxon>
    </lineage>
</organism>
<dbReference type="OrthoDB" id="2083579at2"/>
<dbReference type="EMBL" id="CP021367">
    <property type="protein sequence ID" value="ART61178.1"/>
    <property type="molecule type" value="Genomic_DNA"/>
</dbReference>
<evidence type="ECO:0000313" key="1">
    <source>
        <dbReference type="EMBL" id="ART61178.1"/>
    </source>
</evidence>
<accession>A0A240UI82</accession>
<dbReference type="SUPFAM" id="SSF52540">
    <property type="entry name" value="P-loop containing nucleoside triphosphate hydrolases"/>
    <property type="match status" value="1"/>
</dbReference>
<protein>
    <recommendedName>
        <fullName evidence="3">NadR/Ttd14 AAA domain-containing protein</fullName>
    </recommendedName>
</protein>
<geneLocation type="plasmid" evidence="1 2">
    <name>pACP4.1</name>
</geneLocation>
<dbReference type="RefSeq" id="WP_086928949.1">
    <property type="nucleotide sequence ID" value="NZ_CP021363.1"/>
</dbReference>